<reference evidence="2 4" key="1">
    <citation type="submission" date="2014-08" db="EMBL/GenBank/DDBJ databases">
        <authorList>
            <person name="Sisinthy S."/>
        </authorList>
    </citation>
    <scope>NUCLEOTIDE SEQUENCE [LARGE SCALE GENOMIC DNA]</scope>
    <source>
        <strain evidence="2 4">RuG17</strain>
    </source>
</reference>
<evidence type="ECO:0000256" key="1">
    <source>
        <dbReference type="SAM" id="Phobius"/>
    </source>
</evidence>
<keyword evidence="1" id="KW-1133">Transmembrane helix</keyword>
<keyword evidence="4" id="KW-1185">Reference proteome</keyword>
<evidence type="ECO:0008006" key="6">
    <source>
        <dbReference type="Google" id="ProtNLM"/>
    </source>
</evidence>
<reference evidence="3 5" key="2">
    <citation type="submission" date="2020-08" db="EMBL/GenBank/DDBJ databases">
        <title>Sequencing the genomes of 1000 actinobacteria strains.</title>
        <authorList>
            <person name="Klenk H.-P."/>
        </authorList>
    </citation>
    <scope>NUCLEOTIDE SEQUENCE [LARGE SCALE GENOMIC DNA]</scope>
    <source>
        <strain evidence="3 5">DSM 21065</strain>
    </source>
</reference>
<keyword evidence="1" id="KW-0812">Transmembrane</keyword>
<evidence type="ECO:0000313" key="3">
    <source>
        <dbReference type="EMBL" id="MBB5641268.1"/>
    </source>
</evidence>
<accession>A0A099JKF3</accession>
<dbReference type="STRING" id="1001240.GY21_06520"/>
<dbReference type="Proteomes" id="UP000561726">
    <property type="component" value="Unassembled WGS sequence"/>
</dbReference>
<organism evidence="2 4">
    <name type="scientific">Cryobacterium roopkundense</name>
    <dbReference type="NCBI Taxonomy" id="1001240"/>
    <lineage>
        <taxon>Bacteria</taxon>
        <taxon>Bacillati</taxon>
        <taxon>Actinomycetota</taxon>
        <taxon>Actinomycetes</taxon>
        <taxon>Micrococcales</taxon>
        <taxon>Microbacteriaceae</taxon>
        <taxon>Cryobacterium</taxon>
    </lineage>
</organism>
<sequence>MSDPAVVGPWAVTITSRLFVGVAAFVIVAAGAVTLIPIWDEPIRTGSSAVAIVSTVVILTAVLVFVLAFVRIHVTVDERGLRVVSWLGIRIKAIPLKAIESVFADDLVPMQWGGWGYRIMPGRSALILGTGPGLVVQLTSGNQFAISLPDPETPADLLVARLNLSDGPRAG</sequence>
<feature type="transmembrane region" description="Helical" evidence="1">
    <location>
        <begin position="18"/>
        <end position="39"/>
    </location>
</feature>
<dbReference type="AlphaFoldDB" id="A0A099JKF3"/>
<dbReference type="OrthoDB" id="4303577at2"/>
<name>A0A099JKF3_9MICO</name>
<evidence type="ECO:0000313" key="5">
    <source>
        <dbReference type="Proteomes" id="UP000561726"/>
    </source>
</evidence>
<dbReference type="Proteomes" id="UP000029864">
    <property type="component" value="Unassembled WGS sequence"/>
</dbReference>
<comment type="caution">
    <text evidence="2">The sequence shown here is derived from an EMBL/GenBank/DDBJ whole genome shotgun (WGS) entry which is preliminary data.</text>
</comment>
<evidence type="ECO:0000313" key="2">
    <source>
        <dbReference type="EMBL" id="KGJ78575.1"/>
    </source>
</evidence>
<evidence type="ECO:0000313" key="4">
    <source>
        <dbReference type="Proteomes" id="UP000029864"/>
    </source>
</evidence>
<proteinExistence type="predicted"/>
<keyword evidence="1" id="KW-0472">Membrane</keyword>
<dbReference type="EMBL" id="JPXF01000020">
    <property type="protein sequence ID" value="KGJ78575.1"/>
    <property type="molecule type" value="Genomic_DNA"/>
</dbReference>
<protein>
    <recommendedName>
        <fullName evidence="6">Bacterial Pleckstrin homology domain-containing protein</fullName>
    </recommendedName>
</protein>
<dbReference type="EMBL" id="JACHBQ010000001">
    <property type="protein sequence ID" value="MBB5641268.1"/>
    <property type="molecule type" value="Genomic_DNA"/>
</dbReference>
<feature type="transmembrane region" description="Helical" evidence="1">
    <location>
        <begin position="51"/>
        <end position="72"/>
    </location>
</feature>
<dbReference type="RefSeq" id="WP_052542072.1">
    <property type="nucleotide sequence ID" value="NZ_JACHBQ010000001.1"/>
</dbReference>
<gene>
    <name evidence="3" type="ORF">BJ997_001816</name>
    <name evidence="2" type="ORF">GY21_06520</name>
</gene>